<dbReference type="GO" id="GO:0046872">
    <property type="term" value="F:metal ion binding"/>
    <property type="evidence" value="ECO:0007669"/>
    <property type="project" value="UniProtKB-KW"/>
</dbReference>
<dbReference type="InterPro" id="IPR056755">
    <property type="entry name" value="DSRM_2"/>
</dbReference>
<evidence type="ECO:0000256" key="4">
    <source>
        <dbReference type="ARBA" id="ARBA00022721"/>
    </source>
</evidence>
<evidence type="ECO:0000256" key="18">
    <source>
        <dbReference type="SAM" id="MobiDB-lite"/>
    </source>
</evidence>
<dbReference type="InterPro" id="IPR038248">
    <property type="entry name" value="Dicer_dimer_sf"/>
</dbReference>
<dbReference type="PROSITE" id="PS51327">
    <property type="entry name" value="DICER_DSRBF"/>
    <property type="match status" value="1"/>
</dbReference>
<dbReference type="OrthoDB" id="416741at2759"/>
<evidence type="ECO:0000256" key="9">
    <source>
        <dbReference type="ARBA" id="ARBA00022806"/>
    </source>
</evidence>
<dbReference type="GO" id="GO:0030422">
    <property type="term" value="P:siRNA processing"/>
    <property type="evidence" value="ECO:0007669"/>
    <property type="project" value="TreeGrafter"/>
</dbReference>
<accession>A0A0D2AZM8</accession>
<dbReference type="SMART" id="SM00535">
    <property type="entry name" value="RIBOc"/>
    <property type="match status" value="2"/>
</dbReference>
<feature type="compositionally biased region" description="Basic and acidic residues" evidence="18">
    <location>
        <begin position="1471"/>
        <end position="1487"/>
    </location>
</feature>
<dbReference type="GO" id="GO:0004386">
    <property type="term" value="F:helicase activity"/>
    <property type="evidence" value="ECO:0007669"/>
    <property type="project" value="UniProtKB-KW"/>
</dbReference>
<dbReference type="PROSITE" id="PS51194">
    <property type="entry name" value="HELICASE_CTER"/>
    <property type="match status" value="1"/>
</dbReference>
<dbReference type="InterPro" id="IPR006935">
    <property type="entry name" value="Helicase/UvrB_N"/>
</dbReference>
<dbReference type="InterPro" id="IPR005034">
    <property type="entry name" value="Dicer_dimerisation"/>
</dbReference>
<dbReference type="CDD" id="cd18034">
    <property type="entry name" value="DEXHc_dicer"/>
    <property type="match status" value="1"/>
</dbReference>
<comment type="function">
    <text evidence="15">Dicer-like endonuclease involved in cleaving double-stranded RNA in the RNA interference (RNAi) pathway. Produces 21 to 25 bp dsRNAs (siRNAs) which target the selective destruction of homologous RNAs leading to sequence-specific suppression of gene expression, called post-transcriptional gene silencing (PTGS). Part of a broad host defense response against viral infection and transposons.</text>
</comment>
<evidence type="ECO:0000256" key="13">
    <source>
        <dbReference type="ARBA" id="ARBA00023118"/>
    </source>
</evidence>
<dbReference type="PANTHER" id="PTHR14950">
    <property type="entry name" value="DICER-RELATED"/>
    <property type="match status" value="1"/>
</dbReference>
<evidence type="ECO:0000256" key="6">
    <source>
        <dbReference type="ARBA" id="ARBA00022737"/>
    </source>
</evidence>
<dbReference type="GO" id="GO:0003723">
    <property type="term" value="F:RNA binding"/>
    <property type="evidence" value="ECO:0007669"/>
    <property type="project" value="UniProtKB-UniRule"/>
</dbReference>
<evidence type="ECO:0000256" key="1">
    <source>
        <dbReference type="ARBA" id="ARBA00001936"/>
    </source>
</evidence>
<keyword evidence="9" id="KW-0347">Helicase</keyword>
<feature type="domain" description="Dicer dsRNA-binding fold" evidence="22">
    <location>
        <begin position="636"/>
        <end position="732"/>
    </location>
</feature>
<dbReference type="Pfam" id="PF04851">
    <property type="entry name" value="ResIII"/>
    <property type="match status" value="1"/>
</dbReference>
<evidence type="ECO:0000259" key="20">
    <source>
        <dbReference type="PROSITE" id="PS51192"/>
    </source>
</evidence>
<dbReference type="InterPro" id="IPR014001">
    <property type="entry name" value="Helicase_ATP-bd"/>
</dbReference>
<proteinExistence type="inferred from homology"/>
<dbReference type="VEuPathDB" id="FungiDB:PV08_09178"/>
<evidence type="ECO:0000256" key="16">
    <source>
        <dbReference type="ARBA" id="ARBA00035116"/>
    </source>
</evidence>
<dbReference type="SMART" id="SM00487">
    <property type="entry name" value="DEXDc"/>
    <property type="match status" value="1"/>
</dbReference>
<comment type="cofactor">
    <cofactor evidence="1">
        <name>Mn(2+)</name>
        <dbReference type="ChEBI" id="CHEBI:29035"/>
    </cofactor>
</comment>
<evidence type="ECO:0000313" key="23">
    <source>
        <dbReference type="EMBL" id="KIW11905.1"/>
    </source>
</evidence>
<evidence type="ECO:0000256" key="10">
    <source>
        <dbReference type="ARBA" id="ARBA00022840"/>
    </source>
</evidence>
<dbReference type="SMART" id="SM00490">
    <property type="entry name" value="HELICc"/>
    <property type="match status" value="1"/>
</dbReference>
<evidence type="ECO:0000256" key="7">
    <source>
        <dbReference type="ARBA" id="ARBA00022741"/>
    </source>
</evidence>
<keyword evidence="12 17" id="KW-0694">RNA-binding</keyword>
<dbReference type="Pfam" id="PF03368">
    <property type="entry name" value="Dicer_dimer"/>
    <property type="match status" value="1"/>
</dbReference>
<evidence type="ECO:0000256" key="15">
    <source>
        <dbReference type="ARBA" id="ARBA00025403"/>
    </source>
</evidence>
<dbReference type="Gene3D" id="3.30.160.380">
    <property type="entry name" value="Dicer dimerisation domain"/>
    <property type="match status" value="1"/>
</dbReference>
<evidence type="ECO:0000259" key="19">
    <source>
        <dbReference type="PROSITE" id="PS50142"/>
    </source>
</evidence>
<evidence type="ECO:0000256" key="2">
    <source>
        <dbReference type="ARBA" id="ARBA00001946"/>
    </source>
</evidence>
<dbReference type="PROSITE" id="PS00517">
    <property type="entry name" value="RNASE_3_1"/>
    <property type="match status" value="1"/>
</dbReference>
<dbReference type="InterPro" id="IPR001650">
    <property type="entry name" value="Helicase_C-like"/>
</dbReference>
<keyword evidence="24" id="KW-1185">Reference proteome</keyword>
<dbReference type="Gene3D" id="3.40.50.300">
    <property type="entry name" value="P-loop containing nucleotide triphosphate hydrolases"/>
    <property type="match status" value="2"/>
</dbReference>
<evidence type="ECO:0000259" key="22">
    <source>
        <dbReference type="PROSITE" id="PS51327"/>
    </source>
</evidence>
<keyword evidence="11" id="KW-0460">Magnesium</keyword>
<keyword evidence="5" id="KW-0479">Metal-binding</keyword>
<dbReference type="PROSITE" id="PS50142">
    <property type="entry name" value="RNASE_3_2"/>
    <property type="match status" value="2"/>
</dbReference>
<keyword evidence="13" id="KW-0051">Antiviral defense</keyword>
<dbReference type="Pfam" id="PF00271">
    <property type="entry name" value="Helicase_C"/>
    <property type="match status" value="1"/>
</dbReference>
<dbReference type="GO" id="GO:0004525">
    <property type="term" value="F:ribonuclease III activity"/>
    <property type="evidence" value="ECO:0007669"/>
    <property type="project" value="InterPro"/>
</dbReference>
<keyword evidence="7" id="KW-0547">Nucleotide-binding</keyword>
<dbReference type="InterPro" id="IPR000999">
    <property type="entry name" value="RNase_III_dom"/>
</dbReference>
<dbReference type="Pfam" id="PF00636">
    <property type="entry name" value="Ribonuclease_3"/>
    <property type="match status" value="2"/>
</dbReference>
<evidence type="ECO:0000313" key="24">
    <source>
        <dbReference type="Proteomes" id="UP000053328"/>
    </source>
</evidence>
<evidence type="ECO:0000256" key="5">
    <source>
        <dbReference type="ARBA" id="ARBA00022723"/>
    </source>
</evidence>
<organism evidence="23 24">
    <name type="scientific">Exophiala spinifera</name>
    <dbReference type="NCBI Taxonomy" id="91928"/>
    <lineage>
        <taxon>Eukaryota</taxon>
        <taxon>Fungi</taxon>
        <taxon>Dikarya</taxon>
        <taxon>Ascomycota</taxon>
        <taxon>Pezizomycotina</taxon>
        <taxon>Eurotiomycetes</taxon>
        <taxon>Chaetothyriomycetidae</taxon>
        <taxon>Chaetothyriales</taxon>
        <taxon>Herpotrichiellaceae</taxon>
        <taxon>Exophiala</taxon>
    </lineage>
</organism>
<dbReference type="GO" id="GO:0003677">
    <property type="term" value="F:DNA binding"/>
    <property type="evidence" value="ECO:0007669"/>
    <property type="project" value="InterPro"/>
</dbReference>
<protein>
    <recommendedName>
        <fullName evidence="3">Dicer-like protein 1</fullName>
    </recommendedName>
</protein>
<dbReference type="CDD" id="cd00593">
    <property type="entry name" value="RIBOc"/>
    <property type="match status" value="2"/>
</dbReference>
<dbReference type="HOGENOM" id="CLU_000907_4_3_1"/>
<feature type="domain" description="RNase III" evidence="19">
    <location>
        <begin position="1269"/>
        <end position="1421"/>
    </location>
</feature>
<dbReference type="SUPFAM" id="SSF69065">
    <property type="entry name" value="RNase III domain-like"/>
    <property type="match status" value="2"/>
</dbReference>
<dbReference type="Pfam" id="PF24995">
    <property type="entry name" value="DSRM_2"/>
    <property type="match status" value="1"/>
</dbReference>
<gene>
    <name evidence="23" type="ORF">PV08_09178</name>
</gene>
<comment type="cofactor">
    <cofactor evidence="2">
        <name>Mg(2+)</name>
        <dbReference type="ChEBI" id="CHEBI:18420"/>
    </cofactor>
</comment>
<evidence type="ECO:0000256" key="8">
    <source>
        <dbReference type="ARBA" id="ARBA00022801"/>
    </source>
</evidence>
<feature type="region of interest" description="Disordered" evidence="18">
    <location>
        <begin position="28"/>
        <end position="70"/>
    </location>
</feature>
<dbReference type="GO" id="GO:0005524">
    <property type="term" value="F:ATP binding"/>
    <property type="evidence" value="ECO:0007669"/>
    <property type="project" value="UniProtKB-KW"/>
</dbReference>
<keyword evidence="8" id="KW-0378">Hydrolase</keyword>
<keyword evidence="10" id="KW-0067">ATP-binding</keyword>
<feature type="region of interest" description="Disordered" evidence="18">
    <location>
        <begin position="1471"/>
        <end position="1498"/>
    </location>
</feature>
<feature type="domain" description="RNase III" evidence="19">
    <location>
        <begin position="1096"/>
        <end position="1215"/>
    </location>
</feature>
<dbReference type="GO" id="GO:0005634">
    <property type="term" value="C:nucleus"/>
    <property type="evidence" value="ECO:0007669"/>
    <property type="project" value="TreeGrafter"/>
</dbReference>
<evidence type="ECO:0000256" key="14">
    <source>
        <dbReference type="ARBA" id="ARBA00023211"/>
    </source>
</evidence>
<dbReference type="RefSeq" id="XP_016232121.1">
    <property type="nucleotide sequence ID" value="XM_016383498.1"/>
</dbReference>
<dbReference type="GO" id="GO:0051607">
    <property type="term" value="P:defense response to virus"/>
    <property type="evidence" value="ECO:0007669"/>
    <property type="project" value="UniProtKB-KW"/>
</dbReference>
<dbReference type="GO" id="GO:0050688">
    <property type="term" value="P:regulation of defense response to virus"/>
    <property type="evidence" value="ECO:0007669"/>
    <property type="project" value="UniProtKB-KW"/>
</dbReference>
<dbReference type="InterPro" id="IPR027417">
    <property type="entry name" value="P-loop_NTPase"/>
</dbReference>
<dbReference type="SUPFAM" id="SSF52540">
    <property type="entry name" value="P-loop containing nucleoside triphosphate hydrolases"/>
    <property type="match status" value="1"/>
</dbReference>
<evidence type="ECO:0000256" key="11">
    <source>
        <dbReference type="ARBA" id="ARBA00022842"/>
    </source>
</evidence>
<comment type="similarity">
    <text evidence="16 17">Belongs to the helicase family. Dicer subfamily.</text>
</comment>
<evidence type="ECO:0000256" key="3">
    <source>
        <dbReference type="ARBA" id="ARBA00020797"/>
    </source>
</evidence>
<feature type="domain" description="Helicase ATP-binding" evidence="20">
    <location>
        <begin position="120"/>
        <end position="300"/>
    </location>
</feature>
<reference evidence="23 24" key="1">
    <citation type="submission" date="2015-01" db="EMBL/GenBank/DDBJ databases">
        <title>The Genome Sequence of Exophiala spinifera CBS89968.</title>
        <authorList>
            <consortium name="The Broad Institute Genomics Platform"/>
            <person name="Cuomo C."/>
            <person name="de Hoog S."/>
            <person name="Gorbushina A."/>
            <person name="Stielow B."/>
            <person name="Teixiera M."/>
            <person name="Abouelleil A."/>
            <person name="Chapman S.B."/>
            <person name="Priest M."/>
            <person name="Young S.K."/>
            <person name="Wortman J."/>
            <person name="Nusbaum C."/>
            <person name="Birren B."/>
        </authorList>
    </citation>
    <scope>NUCLEOTIDE SEQUENCE [LARGE SCALE GENOMIC DNA]</scope>
    <source>
        <strain evidence="23 24">CBS 89968</strain>
    </source>
</reference>
<dbReference type="PANTHER" id="PTHR14950:SF62">
    <property type="entry name" value="DICER-LIKE PROTEIN 1"/>
    <property type="match status" value="1"/>
</dbReference>
<dbReference type="STRING" id="91928.A0A0D2AZM8"/>
<dbReference type="PROSITE" id="PS51192">
    <property type="entry name" value="HELICASE_ATP_BIND_1"/>
    <property type="match status" value="1"/>
</dbReference>
<dbReference type="Proteomes" id="UP000053328">
    <property type="component" value="Unassembled WGS sequence"/>
</dbReference>
<feature type="domain" description="Helicase C-terminal" evidence="21">
    <location>
        <begin position="440"/>
        <end position="606"/>
    </location>
</feature>
<evidence type="ECO:0000256" key="12">
    <source>
        <dbReference type="ARBA" id="ARBA00022884"/>
    </source>
</evidence>
<name>A0A0D2AZM8_9EURO</name>
<keyword evidence="14" id="KW-0464">Manganese</keyword>
<dbReference type="EMBL" id="KN847498">
    <property type="protein sequence ID" value="KIW11905.1"/>
    <property type="molecule type" value="Genomic_DNA"/>
</dbReference>
<dbReference type="Gene3D" id="1.10.1520.10">
    <property type="entry name" value="Ribonuclease III domain"/>
    <property type="match status" value="2"/>
</dbReference>
<keyword evidence="6" id="KW-0677">Repeat</keyword>
<dbReference type="InterPro" id="IPR036389">
    <property type="entry name" value="RNase_III_sf"/>
</dbReference>
<feature type="region of interest" description="Disordered" evidence="18">
    <location>
        <begin position="88"/>
        <end position="109"/>
    </location>
</feature>
<dbReference type="GeneID" id="27336261"/>
<sequence length="1567" mass="178248">MGLPERNPETESSATLLMTLMDDFAPTDRQPVFQVSPETDLMSFDTEESDDLAESDEEFHDESSPLNSSAELIKEADKATLRRYIQEHASSERHEDSPTLSKNEESDSIIDRARDYQQELFERATEENVIAVLDTGSGKTLIAALLIRHFLEQELLDRHNGRPPKIVFFLVNSVHLARQQTRFLNNNLPHNVKELFGESNEDLWRKAEWDNIFAQNSVVVCTAAVLYQCLMHSFLSMGQISLLIFDEAHHCKKNHPYATIIRDFYLKWKGEKPRIFGMTASPVDSKRDIRQVAEDLEALLQSKIVTTKDASVFEFAPRATDVRWTYAPSHMDFDTELTCNLWPLCGFIEDLKKYFVFSRYASRQLGTWAADRVWKYGIPTSAHEVTSIIKQFERSKVYMDDSDPDRRRAKLEKIQQAISLVSRHYFGPPRCDVDGEVSAKVKCLFTELERRFSESQSTRAIVFVEQRFTAYILCDFFKCSDLPNVRPGVLVGVGGQKNAEVSHWRDQEAIMKHFRSGDINLIFATSVAEEGIDIPQCNLVVRFDLYETPIQYMQSRGRARMKNSVYAHMMEEGNQKHESTVNYAIEMDEYIRLFCQSLPPDRLLGSGTRLKRLMAKTFSGKSFQTSSGAIASHTNSLLLLSRYVVSLEKVDARSKEIYEEIIDPEKSMFQYKVILPASNDPRAAQVKGALGMPQPNKVLARRSAAFNCCVKLRKAELLDSNLDSVFVKAKPHNLNARLAVDEKKDSYKKKVKPDFWRDSGACSDNLPTELFVTRVLLGSSSSSVATNSLLLFTRAPLPIIPSFPVYVDENIEKPIFFDQMQEPIQVNKEQLQALTNFTIFGVLKDVFHKTFVSDPSTMSYWLAPPTYTAFKPSFEAIVNMDELMVAENTERRQWEPATSPEDALRKAAEWCQAFLVDPGSGRLRYFTENVDDTKTIWDKPPEPSIKIGKRFKDSIIAFSDSTYGRHRKNATALASNYDPHQPVLKAKVVVSGRNFLQKCSPEQRRFDSCIVAPQPLQIGRISAATAAFCQLWPSILHRLEAYLIVREAYVKLHLPEVPLDLALESFTMESNAAADADEPTFEDGSGEARLQKAPLNYERLEFIGDSLLKMMTTIAVFNHTTCNEEGMHCKRMEMLANRRLCSTASKPEYELYQYIRAASEPHWGTTWYPEFMKQVPSRSERQILLKDSFKSHGLGKKTIADVCEATIGACIMASQDLPTEEKFDLGIRAITKLVDDPDHELQSWKDIRPLYKPPTWSLQTNDPIATDLARSIEQITGYRFQHPRLLRSAFTHSSDQYSTVPDLQRLEFLGDACLDWVSIWWLFSSNPTRGPQWLTEHKMAMVSNKFLAALAVVLGFHRLIYATSPALYEEIGHYSAKIQEVYDQGTVERDFWTRINSGSSPPKALADLVESYLGAVLLDSNFNFGEIETFFEKHVKWFFEKIETYDTFANQHPTTHLFALLRQEFRCRDSSPVNHEEGRVTTTRGDHDEDDDDDGAGDQSVGGVTVHVAWMVHGRIVAESRGHGIKYAKTRASKAALKVLGKLSVDEFRRIWGCDCASKSTITRTGV</sequence>
<dbReference type="FunFam" id="3.40.50.300:FF:000628">
    <property type="entry name" value="Endoribonuclease Dicer"/>
    <property type="match status" value="1"/>
</dbReference>
<keyword evidence="4" id="KW-0930">Antiviral protein</keyword>
<dbReference type="GO" id="GO:0005737">
    <property type="term" value="C:cytoplasm"/>
    <property type="evidence" value="ECO:0007669"/>
    <property type="project" value="TreeGrafter"/>
</dbReference>
<feature type="compositionally biased region" description="Acidic residues" evidence="18">
    <location>
        <begin position="45"/>
        <end position="60"/>
    </location>
</feature>
<evidence type="ECO:0000259" key="21">
    <source>
        <dbReference type="PROSITE" id="PS51194"/>
    </source>
</evidence>
<evidence type="ECO:0000256" key="17">
    <source>
        <dbReference type="PROSITE-ProRule" id="PRU00657"/>
    </source>
</evidence>